<evidence type="ECO:0000313" key="2">
    <source>
        <dbReference type="Proteomes" id="UP001054837"/>
    </source>
</evidence>
<keyword evidence="2" id="KW-1185">Reference proteome</keyword>
<evidence type="ECO:0000313" key="1">
    <source>
        <dbReference type="EMBL" id="GIY75264.1"/>
    </source>
</evidence>
<proteinExistence type="predicted"/>
<gene>
    <name evidence="1" type="ORF">CDAR_285941</name>
</gene>
<accession>A0AAV4VZA8</accession>
<dbReference type="AlphaFoldDB" id="A0AAV4VZA8"/>
<sequence>MEEAQFVRNGQANMPHGAFEQQKIRSRSDKCPCTMKSNDIVWFHSDSRYSLAFDAILDLMIPCRDSLPYTLADAQ</sequence>
<dbReference type="EMBL" id="BPLQ01013837">
    <property type="protein sequence ID" value="GIY75264.1"/>
    <property type="molecule type" value="Genomic_DNA"/>
</dbReference>
<organism evidence="1 2">
    <name type="scientific">Caerostris darwini</name>
    <dbReference type="NCBI Taxonomy" id="1538125"/>
    <lineage>
        <taxon>Eukaryota</taxon>
        <taxon>Metazoa</taxon>
        <taxon>Ecdysozoa</taxon>
        <taxon>Arthropoda</taxon>
        <taxon>Chelicerata</taxon>
        <taxon>Arachnida</taxon>
        <taxon>Araneae</taxon>
        <taxon>Araneomorphae</taxon>
        <taxon>Entelegynae</taxon>
        <taxon>Araneoidea</taxon>
        <taxon>Araneidae</taxon>
        <taxon>Caerostris</taxon>
    </lineage>
</organism>
<comment type="caution">
    <text evidence="1">The sequence shown here is derived from an EMBL/GenBank/DDBJ whole genome shotgun (WGS) entry which is preliminary data.</text>
</comment>
<protein>
    <submittedName>
        <fullName evidence="1">Uncharacterized protein</fullName>
    </submittedName>
</protein>
<dbReference type="Proteomes" id="UP001054837">
    <property type="component" value="Unassembled WGS sequence"/>
</dbReference>
<reference evidence="1 2" key="1">
    <citation type="submission" date="2021-06" db="EMBL/GenBank/DDBJ databases">
        <title>Caerostris darwini draft genome.</title>
        <authorList>
            <person name="Kono N."/>
            <person name="Arakawa K."/>
        </authorList>
    </citation>
    <scope>NUCLEOTIDE SEQUENCE [LARGE SCALE GENOMIC DNA]</scope>
</reference>
<name>A0AAV4VZA8_9ARAC</name>